<comment type="caution">
    <text evidence="5">The sequence shown here is derived from an EMBL/GenBank/DDBJ whole genome shotgun (WGS) entry which is preliminary data.</text>
</comment>
<organism evidence="5 6">
    <name type="scientific">Knoellia sinensis KCTC 19936</name>
    <dbReference type="NCBI Taxonomy" id="1385520"/>
    <lineage>
        <taxon>Bacteria</taxon>
        <taxon>Bacillati</taxon>
        <taxon>Actinomycetota</taxon>
        <taxon>Actinomycetes</taxon>
        <taxon>Micrococcales</taxon>
        <taxon>Intrasporangiaceae</taxon>
        <taxon>Knoellia</taxon>
    </lineage>
</organism>
<gene>
    <name evidence="5" type="ORF">N802_04855</name>
</gene>
<dbReference type="FunFam" id="3.40.50.300:FF:000285">
    <property type="entry name" value="Sporulation initiation inhibitor Soj"/>
    <property type="match status" value="1"/>
</dbReference>
<sequence length="366" mass="38782">MGEFDGPDAGSVPNGEDVVGETQPVADLDVSRETHPSESERAADALAKVSRDAKGEELQDLADIPAAGADTPLAQAVAEDTRKRLTLAGRELPRPAETRIMTVANQKGGVGKTTTAVNIAAALAQAGATVLVVDLDPQGNASTALGIEHHTEVPSIYDVLVDGDPMSKVVQACPDVPGLYCAPATIDLAGAEIELVSLVARETRLKKAITAYRAELAEHGENLDYVFVDCPPSLGLLTVNAFVAASEVFIPIQCEYYALEGLSALLKNIELIKNHLNPTLHVSTILLTMYDGRTRLAAQVVEEVRHHFPDQTLKATVPRSVRISEAPSHGQTVMTYDPNSSGALSYLEAASEMAAQNAAENSEDRS</sequence>
<evidence type="ECO:0000313" key="6">
    <source>
        <dbReference type="Proteomes" id="UP000030002"/>
    </source>
</evidence>
<dbReference type="PANTHER" id="PTHR13696:SF52">
    <property type="entry name" value="PARA FAMILY PROTEIN CT_582"/>
    <property type="match status" value="1"/>
</dbReference>
<evidence type="ECO:0000313" key="5">
    <source>
        <dbReference type="EMBL" id="KGN31166.1"/>
    </source>
</evidence>
<dbReference type="STRING" id="1385520.N802_04855"/>
<comment type="function">
    <text evidence="2">May play a role in septum formation.</text>
</comment>
<dbReference type="CDD" id="cd02042">
    <property type="entry name" value="ParAB_family"/>
    <property type="match status" value="1"/>
</dbReference>
<feature type="compositionally biased region" description="Basic and acidic residues" evidence="3">
    <location>
        <begin position="29"/>
        <end position="47"/>
    </location>
</feature>
<dbReference type="SUPFAM" id="SSF52540">
    <property type="entry name" value="P-loop containing nucleoside triphosphate hydrolases"/>
    <property type="match status" value="1"/>
</dbReference>
<dbReference type="InterPro" id="IPR027417">
    <property type="entry name" value="P-loop_NTPase"/>
</dbReference>
<dbReference type="Proteomes" id="UP000030002">
    <property type="component" value="Unassembled WGS sequence"/>
</dbReference>
<dbReference type="Gene3D" id="3.40.50.300">
    <property type="entry name" value="P-loop containing nucleotide triphosphate hydrolases"/>
    <property type="match status" value="1"/>
</dbReference>
<dbReference type="AlphaFoldDB" id="A0A0A0J6E7"/>
<protein>
    <submittedName>
        <fullName evidence="5">Cobyrinic acid a,c-diamide synthase</fullName>
    </submittedName>
</protein>
<feature type="region of interest" description="Disordered" evidence="3">
    <location>
        <begin position="1"/>
        <end position="47"/>
    </location>
</feature>
<proteinExistence type="inferred from homology"/>
<dbReference type="EMBL" id="AVPJ01000013">
    <property type="protein sequence ID" value="KGN31166.1"/>
    <property type="molecule type" value="Genomic_DNA"/>
</dbReference>
<dbReference type="Pfam" id="PF13614">
    <property type="entry name" value="AAA_31"/>
    <property type="match status" value="1"/>
</dbReference>
<name>A0A0A0J6E7_9MICO</name>
<dbReference type="eggNOG" id="COG1192">
    <property type="taxonomic scope" value="Bacteria"/>
</dbReference>
<comment type="similarity">
    <text evidence="1">Belongs to the ParA family.</text>
</comment>
<dbReference type="InterPro" id="IPR050678">
    <property type="entry name" value="DNA_Partitioning_ATPase"/>
</dbReference>
<evidence type="ECO:0000256" key="3">
    <source>
        <dbReference type="SAM" id="MobiDB-lite"/>
    </source>
</evidence>
<reference evidence="5 6" key="1">
    <citation type="submission" date="2013-08" db="EMBL/GenBank/DDBJ databases">
        <title>The genome sequence of Knoellia sinensis.</title>
        <authorList>
            <person name="Zhu W."/>
            <person name="Wang G."/>
        </authorList>
    </citation>
    <scope>NUCLEOTIDE SEQUENCE [LARGE SCALE GENOMIC DNA]</scope>
    <source>
        <strain evidence="5 6">KCTC 19936</strain>
    </source>
</reference>
<dbReference type="PANTHER" id="PTHR13696">
    <property type="entry name" value="P-LOOP CONTAINING NUCLEOSIDE TRIPHOSPHATE HYDROLASE"/>
    <property type="match status" value="1"/>
</dbReference>
<dbReference type="InterPro" id="IPR025669">
    <property type="entry name" value="AAA_dom"/>
</dbReference>
<evidence type="ECO:0000256" key="1">
    <source>
        <dbReference type="ARBA" id="ARBA00006976"/>
    </source>
</evidence>
<evidence type="ECO:0000259" key="4">
    <source>
        <dbReference type="Pfam" id="PF13614"/>
    </source>
</evidence>
<accession>A0A0A0J6E7</accession>
<keyword evidence="6" id="KW-1185">Reference proteome</keyword>
<evidence type="ECO:0000256" key="2">
    <source>
        <dbReference type="ARBA" id="ARBA00059092"/>
    </source>
</evidence>
<feature type="domain" description="AAA" evidence="4">
    <location>
        <begin position="99"/>
        <end position="281"/>
    </location>
</feature>